<dbReference type="STRING" id="446470.Snas_5641"/>
<evidence type="ECO:0000256" key="5">
    <source>
        <dbReference type="ARBA" id="ARBA00023136"/>
    </source>
</evidence>
<dbReference type="GO" id="GO:0005886">
    <property type="term" value="C:plasma membrane"/>
    <property type="evidence" value="ECO:0007669"/>
    <property type="project" value="UniProtKB-SubCell"/>
</dbReference>
<feature type="transmembrane region" description="Helical" evidence="7">
    <location>
        <begin position="346"/>
        <end position="369"/>
    </location>
</feature>
<name>D3PX47_STANL</name>
<dbReference type="eggNOG" id="COG0577">
    <property type="taxonomic scope" value="Bacteria"/>
</dbReference>
<dbReference type="InterPro" id="IPR050250">
    <property type="entry name" value="Macrolide_Exporter_MacB"/>
</dbReference>
<evidence type="ECO:0000259" key="8">
    <source>
        <dbReference type="Pfam" id="PF02687"/>
    </source>
</evidence>
<feature type="transmembrane region" description="Helical" evidence="7">
    <location>
        <begin position="422"/>
        <end position="442"/>
    </location>
</feature>
<feature type="transmembrane region" description="Helical" evidence="7">
    <location>
        <begin position="692"/>
        <end position="717"/>
    </location>
</feature>
<dbReference type="GO" id="GO:0022857">
    <property type="term" value="F:transmembrane transporter activity"/>
    <property type="evidence" value="ECO:0007669"/>
    <property type="project" value="TreeGrafter"/>
</dbReference>
<evidence type="ECO:0000256" key="3">
    <source>
        <dbReference type="ARBA" id="ARBA00022692"/>
    </source>
</evidence>
<dbReference type="EMBL" id="CP001778">
    <property type="protein sequence ID" value="ADD45271.1"/>
    <property type="molecule type" value="Genomic_DNA"/>
</dbReference>
<evidence type="ECO:0000256" key="6">
    <source>
        <dbReference type="ARBA" id="ARBA00038076"/>
    </source>
</evidence>
<evidence type="ECO:0000256" key="4">
    <source>
        <dbReference type="ARBA" id="ARBA00022989"/>
    </source>
</evidence>
<feature type="transmembrane region" description="Helical" evidence="7">
    <location>
        <begin position="640"/>
        <end position="664"/>
    </location>
</feature>
<keyword evidence="10" id="KW-1185">Reference proteome</keyword>
<dbReference type="AlphaFoldDB" id="D3PX47"/>
<dbReference type="KEGG" id="sna:Snas_5641"/>
<proteinExistence type="inferred from homology"/>
<dbReference type="Pfam" id="PF02687">
    <property type="entry name" value="FtsX"/>
    <property type="match status" value="2"/>
</dbReference>
<dbReference type="Proteomes" id="UP000000844">
    <property type="component" value="Chromosome"/>
</dbReference>
<feature type="domain" description="ABC3 transporter permease C-terminal" evidence="8">
    <location>
        <begin position="651"/>
        <end position="765"/>
    </location>
</feature>
<accession>D3PX47</accession>
<sequence>MSGTGKVVRSGVGRRKVQTLVIVLVVAMATASAVLGGTLVVASQAPFDRAFKQQHGAHLIAQFDAGKVTESEVEATAEDDAVSQAEGPFRTVPVDALLDRGMRLPSLTVAGREKPGGAVDKVTVTEGRWAEKPGEIVLFDNSGAGGEMAATQVGGEIEVPDLPGKPTLKIVGLARSVSESADAWVVPEQIEELTPSGQDGGYQMLYRFDSAATKAQVDDGRDAVMADVSDKAVTGTKSWLSTKDRATGQARLLVPFLIVFGVLGVFMAVLIVGNIVTGAVSSATRRIGILKALGFTPAQVVRSYMAQALIPAAIGAGIGVVAGNLLTQPVLGQTNRLYGTSDSGVVWWIDVLGFGGGLAIVAVTAWAAALRAGRLRSVDALSVGRTKGGGRGSLAARVCARLPLPRSITLGLAQPFARPGRALAILVAVGFGAAAVTFAAGLSTSLAQVQATQVFGDVAVYPHGPPDSSGKPPTIDADAVMAAIDDQDATTGSGGLARTQVAVPGVTGSVEAYGFTGDKSVYDYRMVSGDWFDGAGEIVVSTPFLKATETEVGDSITLTSHGEDITVTIAGEVFNTEDRGMQILTDLDTLTDADPKLTPTEFNIDVKAGTDAADYADTLNKELEDLSAEAVVLQEEADEYVLIINSLTALLTLLLIAVAAMGVLNTVVLETRDRVRDLGVCKAIGMVPRQTVAMVLASVLVTGLAGGALGVPLGMYLQRTIVGDMGEAAGYTLPSAVLDIYRPGDLTLFALGGLVIAVLGALLPAGWAARTRTATALRTE</sequence>
<dbReference type="HOGENOM" id="CLU_360826_0_0_11"/>
<feature type="transmembrane region" description="Helical" evidence="7">
    <location>
        <begin position="252"/>
        <end position="283"/>
    </location>
</feature>
<comment type="subcellular location">
    <subcellularLocation>
        <location evidence="1">Cell membrane</location>
        <topology evidence="1">Multi-pass membrane protein</topology>
    </subcellularLocation>
</comment>
<evidence type="ECO:0000313" key="9">
    <source>
        <dbReference type="EMBL" id="ADD45271.1"/>
    </source>
</evidence>
<keyword evidence="5 7" id="KW-0472">Membrane</keyword>
<keyword evidence="4 7" id="KW-1133">Transmembrane helix</keyword>
<comment type="similarity">
    <text evidence="6">Belongs to the ABC-4 integral membrane protein family.</text>
</comment>
<reference evidence="9 10" key="1">
    <citation type="journal article" date="2009" name="Stand. Genomic Sci.">
        <title>Complete genome sequence of Stackebrandtia nassauensis type strain (LLR-40K-21).</title>
        <authorList>
            <person name="Munk C."/>
            <person name="Lapidus A."/>
            <person name="Copeland A."/>
            <person name="Jando M."/>
            <person name="Mayilraj S."/>
            <person name="Glavina Del Rio T."/>
            <person name="Nolan M."/>
            <person name="Chen F."/>
            <person name="Lucas S."/>
            <person name="Tice H."/>
            <person name="Cheng J.F."/>
            <person name="Han C."/>
            <person name="Detter J.C."/>
            <person name="Bruce D."/>
            <person name="Goodwin L."/>
            <person name="Chain P."/>
            <person name="Pitluck S."/>
            <person name="Goker M."/>
            <person name="Ovchinikova G."/>
            <person name="Pati A."/>
            <person name="Ivanova N."/>
            <person name="Mavromatis K."/>
            <person name="Chen A."/>
            <person name="Palaniappan K."/>
            <person name="Land M."/>
            <person name="Hauser L."/>
            <person name="Chang Y.J."/>
            <person name="Jeffries C.D."/>
            <person name="Bristow J."/>
            <person name="Eisen J.A."/>
            <person name="Markowitz V."/>
            <person name="Hugenholtz P."/>
            <person name="Kyrpides N.C."/>
            <person name="Klenk H.P."/>
        </authorList>
    </citation>
    <scope>NUCLEOTIDE SEQUENCE [LARGE SCALE GENOMIC DNA]</scope>
    <source>
        <strain evidence="10">DSM 44728 / CIP 108903 / NRRL B-16338 / NBRC 102104 / LLR-40K-21</strain>
    </source>
</reference>
<keyword evidence="2" id="KW-1003">Cell membrane</keyword>
<dbReference type="PANTHER" id="PTHR30572:SF4">
    <property type="entry name" value="ABC TRANSPORTER PERMEASE YTRF"/>
    <property type="match status" value="1"/>
</dbReference>
<feature type="transmembrane region" description="Helical" evidence="7">
    <location>
        <begin position="748"/>
        <end position="769"/>
    </location>
</feature>
<evidence type="ECO:0000313" key="10">
    <source>
        <dbReference type="Proteomes" id="UP000000844"/>
    </source>
</evidence>
<evidence type="ECO:0000256" key="7">
    <source>
        <dbReference type="SAM" id="Phobius"/>
    </source>
</evidence>
<keyword evidence="3 7" id="KW-0812">Transmembrane</keyword>
<dbReference type="RefSeq" id="WP_013020842.1">
    <property type="nucleotide sequence ID" value="NC_013947.1"/>
</dbReference>
<evidence type="ECO:0000256" key="1">
    <source>
        <dbReference type="ARBA" id="ARBA00004651"/>
    </source>
</evidence>
<feature type="transmembrane region" description="Helical" evidence="7">
    <location>
        <begin position="304"/>
        <end position="326"/>
    </location>
</feature>
<organism evidence="9 10">
    <name type="scientific">Stackebrandtia nassauensis (strain DSM 44728 / CIP 108903 / NRRL B-16338 / NBRC 102104 / LLR-40K-21)</name>
    <dbReference type="NCBI Taxonomy" id="446470"/>
    <lineage>
        <taxon>Bacteria</taxon>
        <taxon>Bacillati</taxon>
        <taxon>Actinomycetota</taxon>
        <taxon>Actinomycetes</taxon>
        <taxon>Glycomycetales</taxon>
        <taxon>Glycomycetaceae</taxon>
        <taxon>Stackebrandtia</taxon>
    </lineage>
</organism>
<gene>
    <name evidence="9" type="ordered locus">Snas_5641</name>
</gene>
<protein>
    <recommendedName>
        <fullName evidence="8">ABC3 transporter permease C-terminal domain-containing protein</fullName>
    </recommendedName>
</protein>
<dbReference type="PANTHER" id="PTHR30572">
    <property type="entry name" value="MEMBRANE COMPONENT OF TRANSPORTER-RELATED"/>
    <property type="match status" value="1"/>
</dbReference>
<feature type="transmembrane region" description="Helical" evidence="7">
    <location>
        <begin position="20"/>
        <end position="42"/>
    </location>
</feature>
<evidence type="ECO:0000256" key="2">
    <source>
        <dbReference type="ARBA" id="ARBA00022475"/>
    </source>
</evidence>
<dbReference type="OrthoDB" id="3207485at2"/>
<dbReference type="InterPro" id="IPR003838">
    <property type="entry name" value="ABC3_permease_C"/>
</dbReference>
<feature type="domain" description="ABC3 transporter permease C-terminal" evidence="8">
    <location>
        <begin position="258"/>
        <end position="374"/>
    </location>
</feature>